<reference evidence="1 2" key="1">
    <citation type="journal article" date="2016" name="Nat. Commun.">
        <title>Thousands of microbial genomes shed light on interconnected biogeochemical processes in an aquifer system.</title>
        <authorList>
            <person name="Anantharaman K."/>
            <person name="Brown C.T."/>
            <person name="Hug L.A."/>
            <person name="Sharon I."/>
            <person name="Castelle C.J."/>
            <person name="Probst A.J."/>
            <person name="Thomas B.C."/>
            <person name="Singh A."/>
            <person name="Wilkins M.J."/>
            <person name="Karaoz U."/>
            <person name="Brodie E.L."/>
            <person name="Williams K.H."/>
            <person name="Hubbard S.S."/>
            <person name="Banfield J.F."/>
        </authorList>
    </citation>
    <scope>NUCLEOTIDE SEQUENCE [LARGE SCALE GENOMIC DNA]</scope>
</reference>
<protein>
    <submittedName>
        <fullName evidence="1">Uncharacterized protein</fullName>
    </submittedName>
</protein>
<organism evidence="1 2">
    <name type="scientific">Candidatus Sungbacteria bacterium RIFCSPLOWO2_12_FULL_41_11</name>
    <dbReference type="NCBI Taxonomy" id="1802286"/>
    <lineage>
        <taxon>Bacteria</taxon>
        <taxon>Candidatus Sungiibacteriota</taxon>
    </lineage>
</organism>
<gene>
    <name evidence="1" type="ORF">A3G49_01835</name>
</gene>
<name>A0A1G2LRT3_9BACT</name>
<comment type="caution">
    <text evidence="1">The sequence shown here is derived from an EMBL/GenBank/DDBJ whole genome shotgun (WGS) entry which is preliminary data.</text>
</comment>
<evidence type="ECO:0000313" key="2">
    <source>
        <dbReference type="Proteomes" id="UP000177171"/>
    </source>
</evidence>
<sequence length="126" mass="14926">MTDIILLTTSIASFGGIIYLVSRKIPFLMAIPENIINESFVTKPSKIKVAIERIRGYFIEKKYEIPILAFVEWFLRRIRVSFLKFEHLSFRFLKFIQERKRILKIPKAKREYLESLKNGQTENKNG</sequence>
<dbReference type="EMBL" id="MHQY01000008">
    <property type="protein sequence ID" value="OHA14350.1"/>
    <property type="molecule type" value="Genomic_DNA"/>
</dbReference>
<dbReference type="Proteomes" id="UP000177171">
    <property type="component" value="Unassembled WGS sequence"/>
</dbReference>
<accession>A0A1G2LRT3</accession>
<evidence type="ECO:0000313" key="1">
    <source>
        <dbReference type="EMBL" id="OHA14350.1"/>
    </source>
</evidence>
<proteinExistence type="predicted"/>
<dbReference type="AlphaFoldDB" id="A0A1G2LRT3"/>